<evidence type="ECO:0000256" key="2">
    <source>
        <dbReference type="ARBA" id="ARBA00023125"/>
    </source>
</evidence>
<organism evidence="6 7">
    <name type="scientific">Flemingia macrophylla</name>
    <dbReference type="NCBI Taxonomy" id="520843"/>
    <lineage>
        <taxon>Eukaryota</taxon>
        <taxon>Viridiplantae</taxon>
        <taxon>Streptophyta</taxon>
        <taxon>Embryophyta</taxon>
        <taxon>Tracheophyta</taxon>
        <taxon>Spermatophyta</taxon>
        <taxon>Magnoliopsida</taxon>
        <taxon>eudicotyledons</taxon>
        <taxon>Gunneridae</taxon>
        <taxon>Pentapetalae</taxon>
        <taxon>rosids</taxon>
        <taxon>fabids</taxon>
        <taxon>Fabales</taxon>
        <taxon>Fabaceae</taxon>
        <taxon>Papilionoideae</taxon>
        <taxon>50 kb inversion clade</taxon>
        <taxon>NPAAA clade</taxon>
        <taxon>indigoferoid/millettioid clade</taxon>
        <taxon>Phaseoleae</taxon>
        <taxon>Flemingia</taxon>
    </lineage>
</organism>
<feature type="domain" description="NAC" evidence="5">
    <location>
        <begin position="1"/>
        <end position="97"/>
    </location>
</feature>
<evidence type="ECO:0000259" key="5">
    <source>
        <dbReference type="PROSITE" id="PS51005"/>
    </source>
</evidence>
<proteinExistence type="predicted"/>
<keyword evidence="7" id="KW-1185">Reference proteome</keyword>
<evidence type="ECO:0000313" key="7">
    <source>
        <dbReference type="Proteomes" id="UP001603857"/>
    </source>
</evidence>
<dbReference type="PANTHER" id="PTHR31744:SF219">
    <property type="entry name" value="NAC DOMAIN-CONTAINING PROTEIN 4"/>
    <property type="match status" value="1"/>
</dbReference>
<dbReference type="InterPro" id="IPR003441">
    <property type="entry name" value="NAC-dom"/>
</dbReference>
<dbReference type="EMBL" id="JBGMDY010000006">
    <property type="protein sequence ID" value="KAL2329943.1"/>
    <property type="molecule type" value="Genomic_DNA"/>
</dbReference>
<evidence type="ECO:0000256" key="3">
    <source>
        <dbReference type="ARBA" id="ARBA00023163"/>
    </source>
</evidence>
<keyword evidence="4" id="KW-0539">Nucleus</keyword>
<sequence length="286" mass="32289">MGETEWYYFCVRDRKYPTGLKTNRATDAGYWKATGKDKEIIMENALIGMKKTLVFYKGRAPKGEKTNWVMHEYRLDGKHNQPKPGKSEWVICRVFEKSPCGKRMHVPKSGRLNSFGDEPSSHASLLPPFADYSPYTSETRATAGELSQLTCFSDQSTRDDIVESMETPILDISPSSRLGDDVSTLAKATLSVSNQPTQIAHQILNSQKPDHCYVPQEHSMMRMLMENHGSSAKQIQKTEFSEGRDLDADISFVICNNGDMIHNVFENEEHSSASVGPVDTNCFWIY</sequence>
<dbReference type="PROSITE" id="PS51005">
    <property type="entry name" value="NAC"/>
    <property type="match status" value="1"/>
</dbReference>
<comment type="caution">
    <text evidence="6">The sequence shown here is derived from an EMBL/GenBank/DDBJ whole genome shotgun (WGS) entry which is preliminary data.</text>
</comment>
<dbReference type="Pfam" id="PF02365">
    <property type="entry name" value="NAM"/>
    <property type="match status" value="1"/>
</dbReference>
<keyword evidence="2" id="KW-0238">DNA-binding</keyword>
<evidence type="ECO:0000313" key="6">
    <source>
        <dbReference type="EMBL" id="KAL2329943.1"/>
    </source>
</evidence>
<keyword evidence="1" id="KW-0805">Transcription regulation</keyword>
<name>A0ABD1M312_9FABA</name>
<evidence type="ECO:0000256" key="1">
    <source>
        <dbReference type="ARBA" id="ARBA00023015"/>
    </source>
</evidence>
<dbReference type="Gene3D" id="2.170.150.80">
    <property type="entry name" value="NAC domain"/>
    <property type="match status" value="1"/>
</dbReference>
<reference evidence="6 7" key="1">
    <citation type="submission" date="2024-08" db="EMBL/GenBank/DDBJ databases">
        <title>Insights into the chromosomal genome structure of Flemingia macrophylla.</title>
        <authorList>
            <person name="Ding Y."/>
            <person name="Zhao Y."/>
            <person name="Bi W."/>
            <person name="Wu M."/>
            <person name="Zhao G."/>
            <person name="Gong Y."/>
            <person name="Li W."/>
            <person name="Zhang P."/>
        </authorList>
    </citation>
    <scope>NUCLEOTIDE SEQUENCE [LARGE SCALE GENOMIC DNA]</scope>
    <source>
        <strain evidence="6">DYQJB</strain>
        <tissue evidence="6">Leaf</tissue>
    </source>
</reference>
<dbReference type="GO" id="GO:0003677">
    <property type="term" value="F:DNA binding"/>
    <property type="evidence" value="ECO:0007669"/>
    <property type="project" value="UniProtKB-KW"/>
</dbReference>
<keyword evidence="3" id="KW-0804">Transcription</keyword>
<dbReference type="PANTHER" id="PTHR31744">
    <property type="entry name" value="PROTEIN CUP-SHAPED COTYLEDON 2-RELATED"/>
    <property type="match status" value="1"/>
</dbReference>
<dbReference type="Proteomes" id="UP001603857">
    <property type="component" value="Unassembled WGS sequence"/>
</dbReference>
<protein>
    <recommendedName>
        <fullName evidence="5">NAC domain-containing protein</fullName>
    </recommendedName>
</protein>
<dbReference type="AlphaFoldDB" id="A0ABD1M312"/>
<dbReference type="InterPro" id="IPR036093">
    <property type="entry name" value="NAC_dom_sf"/>
</dbReference>
<dbReference type="SUPFAM" id="SSF101941">
    <property type="entry name" value="NAC domain"/>
    <property type="match status" value="1"/>
</dbReference>
<accession>A0ABD1M312</accession>
<evidence type="ECO:0000256" key="4">
    <source>
        <dbReference type="ARBA" id="ARBA00023242"/>
    </source>
</evidence>
<gene>
    <name evidence="6" type="ORF">Fmac_017524</name>
</gene>